<dbReference type="EMBL" id="AP021906">
    <property type="protein sequence ID" value="BBP87501.1"/>
    <property type="molecule type" value="Genomic_DNA"/>
</dbReference>
<gene>
    <name evidence="1" type="ORF">BsIDN1_11190</name>
</gene>
<accession>A0A5S9M3F3</accession>
<proteinExistence type="predicted"/>
<evidence type="ECO:0000313" key="2">
    <source>
        <dbReference type="Proteomes" id="UP000464658"/>
    </source>
</evidence>
<reference evidence="1 2" key="1">
    <citation type="submission" date="2019-12" db="EMBL/GenBank/DDBJ databases">
        <title>Full genome sequence of a Bacillus safensis strain isolated from commercially available natto in Indonesia.</title>
        <authorList>
            <person name="Yoshida M."/>
            <person name="Uomi M."/>
            <person name="Waturangi D."/>
            <person name="Ekaputri J.J."/>
            <person name="Setiamarga D.H.E."/>
        </authorList>
    </citation>
    <scope>NUCLEOTIDE SEQUENCE [LARGE SCALE GENOMIC DNA]</scope>
    <source>
        <strain evidence="1 2">IDN1</strain>
    </source>
</reference>
<name>A0A5S9M3F3_BACIA</name>
<evidence type="ECO:0000313" key="1">
    <source>
        <dbReference type="EMBL" id="BBP87501.1"/>
    </source>
</evidence>
<dbReference type="Proteomes" id="UP000464658">
    <property type="component" value="Chromosome"/>
</dbReference>
<sequence>MIPQSERDKWNNGQLYKLTPDDGKVARLANGTDIFTLPTGFYMGANLLNVPVEDGSFYYIEVLETAYSQSGINYKRIIVTRSFDNMTWIGTFHAQGFRGWKKTLTAEDVANSTYVDTYDQDNSSVSAAENVATKLVFWGDTSGRFIRV</sequence>
<dbReference type="AlphaFoldDB" id="A0A5S9M3F3"/>
<protein>
    <submittedName>
        <fullName evidence="1">Uncharacterized protein</fullName>
    </submittedName>
</protein>
<organism evidence="1 2">
    <name type="scientific">Bacillus safensis</name>
    <dbReference type="NCBI Taxonomy" id="561879"/>
    <lineage>
        <taxon>Bacteria</taxon>
        <taxon>Bacillati</taxon>
        <taxon>Bacillota</taxon>
        <taxon>Bacilli</taxon>
        <taxon>Bacillales</taxon>
        <taxon>Bacillaceae</taxon>
        <taxon>Bacillus</taxon>
    </lineage>
</organism>